<reference evidence="16 17" key="1">
    <citation type="submission" date="2019-03" db="EMBL/GenBank/DDBJ databases">
        <authorList>
            <person name="Gaulin E."/>
            <person name="Dumas B."/>
        </authorList>
    </citation>
    <scope>NUCLEOTIDE SEQUENCE [LARGE SCALE GENOMIC DNA]</scope>
    <source>
        <strain evidence="16">CBS 568.67</strain>
    </source>
</reference>
<keyword evidence="2 12" id="KW-0723">Serine/threonine-protein kinase</keyword>
<evidence type="ECO:0000259" key="14">
    <source>
        <dbReference type="PROSITE" id="PS50011"/>
    </source>
</evidence>
<evidence type="ECO:0000313" key="16">
    <source>
        <dbReference type="EMBL" id="VFT84107.1"/>
    </source>
</evidence>
<keyword evidence="5" id="KW-0418">Kinase</keyword>
<feature type="binding site" evidence="11">
    <location>
        <position position="110"/>
    </location>
    <ligand>
        <name>ATP</name>
        <dbReference type="ChEBI" id="CHEBI:30616"/>
    </ligand>
</feature>
<dbReference type="SUPFAM" id="SSF56112">
    <property type="entry name" value="Protein kinase-like (PK-like)"/>
    <property type="match status" value="1"/>
</dbReference>
<dbReference type="PROSITE" id="PS50011">
    <property type="entry name" value="PROTEIN_KINASE_DOM"/>
    <property type="match status" value="1"/>
</dbReference>
<accession>A0A485KHW4</accession>
<dbReference type="GO" id="GO:0005634">
    <property type="term" value="C:nucleus"/>
    <property type="evidence" value="ECO:0007669"/>
    <property type="project" value="TreeGrafter"/>
</dbReference>
<feature type="compositionally biased region" description="Polar residues" evidence="13">
    <location>
        <begin position="31"/>
        <end position="40"/>
    </location>
</feature>
<dbReference type="EMBL" id="VJMH01003742">
    <property type="protein sequence ID" value="KAF0704995.1"/>
    <property type="molecule type" value="Genomic_DNA"/>
</dbReference>
<dbReference type="OrthoDB" id="341578at2759"/>
<evidence type="ECO:0000313" key="15">
    <source>
        <dbReference type="EMBL" id="KAF0704995.1"/>
    </source>
</evidence>
<dbReference type="EMBL" id="CAADRA010003754">
    <property type="protein sequence ID" value="VFT84107.1"/>
    <property type="molecule type" value="Genomic_DNA"/>
</dbReference>
<dbReference type="InterPro" id="IPR000719">
    <property type="entry name" value="Prot_kinase_dom"/>
</dbReference>
<comment type="catalytic activity">
    <reaction evidence="9">
        <text>L-threonyl-[protein] + ATP = O-phospho-L-threonyl-[protein] + ADP + H(+)</text>
        <dbReference type="Rhea" id="RHEA:46608"/>
        <dbReference type="Rhea" id="RHEA-COMP:11060"/>
        <dbReference type="Rhea" id="RHEA-COMP:11605"/>
        <dbReference type="ChEBI" id="CHEBI:15378"/>
        <dbReference type="ChEBI" id="CHEBI:30013"/>
        <dbReference type="ChEBI" id="CHEBI:30616"/>
        <dbReference type="ChEBI" id="CHEBI:61977"/>
        <dbReference type="ChEBI" id="CHEBI:456216"/>
        <dbReference type="EC" id="2.7.11.1"/>
    </reaction>
    <physiologicalReaction direction="left-to-right" evidence="9">
        <dbReference type="Rhea" id="RHEA:46609"/>
    </physiologicalReaction>
</comment>
<evidence type="ECO:0000256" key="13">
    <source>
        <dbReference type="SAM" id="MobiDB-lite"/>
    </source>
</evidence>
<dbReference type="PANTHER" id="PTHR11042">
    <property type="entry name" value="EUKARYOTIC TRANSLATION INITIATION FACTOR 2-ALPHA KINASE EIF2-ALPHA KINASE -RELATED"/>
    <property type="match status" value="1"/>
</dbReference>
<comment type="similarity">
    <text evidence="8">Belongs to the protein kinase superfamily. Ser/Thr protein kinase family. GCN2 subfamily.</text>
</comment>
<dbReference type="Gene3D" id="1.10.510.10">
    <property type="entry name" value="Transferase(Phosphotransferase) domain 1"/>
    <property type="match status" value="1"/>
</dbReference>
<evidence type="ECO:0000256" key="6">
    <source>
        <dbReference type="ARBA" id="ARBA00022840"/>
    </source>
</evidence>
<dbReference type="GO" id="GO:0005524">
    <property type="term" value="F:ATP binding"/>
    <property type="evidence" value="ECO:0007669"/>
    <property type="project" value="UniProtKB-UniRule"/>
</dbReference>
<feature type="region of interest" description="Disordered" evidence="13">
    <location>
        <begin position="29"/>
        <end position="51"/>
    </location>
</feature>
<evidence type="ECO:0000256" key="5">
    <source>
        <dbReference type="ARBA" id="ARBA00022777"/>
    </source>
</evidence>
<dbReference type="GO" id="GO:0017148">
    <property type="term" value="P:negative regulation of translation"/>
    <property type="evidence" value="ECO:0007669"/>
    <property type="project" value="UniProtKB-KW"/>
</dbReference>
<keyword evidence="17" id="KW-1185">Reference proteome</keyword>
<dbReference type="EC" id="2.7.11.1" evidence="1"/>
<organism evidence="16 17">
    <name type="scientific">Aphanomyces stellatus</name>
    <dbReference type="NCBI Taxonomy" id="120398"/>
    <lineage>
        <taxon>Eukaryota</taxon>
        <taxon>Sar</taxon>
        <taxon>Stramenopiles</taxon>
        <taxon>Oomycota</taxon>
        <taxon>Saprolegniomycetes</taxon>
        <taxon>Saprolegniales</taxon>
        <taxon>Verrucalvaceae</taxon>
        <taxon>Aphanomyces</taxon>
    </lineage>
</organism>
<evidence type="ECO:0000256" key="11">
    <source>
        <dbReference type="PROSITE-ProRule" id="PRU10141"/>
    </source>
</evidence>
<dbReference type="PANTHER" id="PTHR11042:SF160">
    <property type="entry name" value="EUKARYOTIC TRANSLATION INITIATION FACTOR 2-ALPHA KINASE 1"/>
    <property type="match status" value="1"/>
</dbReference>
<dbReference type="AlphaFoldDB" id="A0A485KHW4"/>
<reference evidence="15" key="2">
    <citation type="submission" date="2019-06" db="EMBL/GenBank/DDBJ databases">
        <title>Genomics analysis of Aphanomyces spp. identifies a new class of oomycete effector associated with host adaptation.</title>
        <authorList>
            <person name="Gaulin E."/>
        </authorList>
    </citation>
    <scope>NUCLEOTIDE SEQUENCE</scope>
    <source>
        <strain evidence="15">CBS 578.67</strain>
    </source>
</reference>
<keyword evidence="3" id="KW-0808">Transferase</keyword>
<feature type="domain" description="Protein kinase" evidence="14">
    <location>
        <begin position="81"/>
        <end position="421"/>
    </location>
</feature>
<evidence type="ECO:0000256" key="3">
    <source>
        <dbReference type="ARBA" id="ARBA00022679"/>
    </source>
</evidence>
<evidence type="ECO:0000256" key="2">
    <source>
        <dbReference type="ARBA" id="ARBA00022527"/>
    </source>
</evidence>
<feature type="region of interest" description="Disordered" evidence="13">
    <location>
        <begin position="155"/>
        <end position="205"/>
    </location>
</feature>
<evidence type="ECO:0000313" key="17">
    <source>
        <dbReference type="Proteomes" id="UP000332933"/>
    </source>
</evidence>
<dbReference type="InterPro" id="IPR017441">
    <property type="entry name" value="Protein_kinase_ATP_BS"/>
</dbReference>
<dbReference type="PROSITE" id="PS00108">
    <property type="entry name" value="PROTEIN_KINASE_ST"/>
    <property type="match status" value="1"/>
</dbReference>
<keyword evidence="6 11" id="KW-0067">ATP-binding</keyword>
<evidence type="ECO:0000256" key="7">
    <source>
        <dbReference type="ARBA" id="ARBA00023193"/>
    </source>
</evidence>
<dbReference type="InterPro" id="IPR050339">
    <property type="entry name" value="CC_SR_Kinase"/>
</dbReference>
<keyword evidence="4 11" id="KW-0547">Nucleotide-binding</keyword>
<dbReference type="InterPro" id="IPR011009">
    <property type="entry name" value="Kinase-like_dom_sf"/>
</dbReference>
<evidence type="ECO:0000256" key="4">
    <source>
        <dbReference type="ARBA" id="ARBA00022741"/>
    </source>
</evidence>
<evidence type="ECO:0000256" key="12">
    <source>
        <dbReference type="RuleBase" id="RU000304"/>
    </source>
</evidence>
<dbReference type="Gene3D" id="3.30.200.20">
    <property type="entry name" value="Phosphorylase Kinase, domain 1"/>
    <property type="match status" value="1"/>
</dbReference>
<dbReference type="Pfam" id="PF00069">
    <property type="entry name" value="Pkinase"/>
    <property type="match status" value="2"/>
</dbReference>
<evidence type="ECO:0000256" key="9">
    <source>
        <dbReference type="ARBA" id="ARBA00048659"/>
    </source>
</evidence>
<dbReference type="GO" id="GO:0005737">
    <property type="term" value="C:cytoplasm"/>
    <property type="evidence" value="ECO:0007669"/>
    <property type="project" value="TreeGrafter"/>
</dbReference>
<protein>
    <recommendedName>
        <fullName evidence="1">non-specific serine/threonine protein kinase</fullName>
        <ecNumber evidence="1">2.7.11.1</ecNumber>
    </recommendedName>
</protein>
<name>A0A485KHW4_9STRA</name>
<evidence type="ECO:0000256" key="10">
    <source>
        <dbReference type="ARBA" id="ARBA00048977"/>
    </source>
</evidence>
<dbReference type="GO" id="GO:0004694">
    <property type="term" value="F:eukaryotic translation initiation factor 2alpha kinase activity"/>
    <property type="evidence" value="ECO:0007669"/>
    <property type="project" value="TreeGrafter"/>
</dbReference>
<gene>
    <name evidence="16" type="primary">Aste57867_7179</name>
    <name evidence="15" type="ORF">As57867_007154</name>
    <name evidence="16" type="ORF">ASTE57867_7179</name>
</gene>
<feature type="compositionally biased region" description="Acidic residues" evidence="13">
    <location>
        <begin position="155"/>
        <end position="165"/>
    </location>
</feature>
<keyword evidence="7" id="KW-0652">Protein synthesis inhibitor</keyword>
<feature type="compositionally biased region" description="Polar residues" evidence="13">
    <location>
        <begin position="184"/>
        <end position="205"/>
    </location>
</feature>
<sequence length="492" mass="53926">MRPQTWMYECRPLQPANFHFDAWRRDPVAQSPASPMNTPHRTPKKFKVGGTFPRVEPPAQTLAMGKLPWKRTPTTPFEADFVKLGLVGEGGGGKVYKCWSKMTKQIYAIKHVQFTFPYLGDRTKAHGEVHMLALLDHENVCRYYNAWVHCEPIDDDGDDDDDASDEATPHVSVQSDDDPHNIFSERTTAGGQASSFRSTPRTDSLPSCLAASIPSTELTPPCVQMHVHIQMALYAGNSLEHWLNNRSSMNATVSLDIFRQIVAGLKYIHGRGLIHRDIKPANIFLTEATQVKIGDFGLAIHQGDTCKATTPGVGTVLYSSPEQKHTDEPSCTTASDIFSLGLILVELFCDVSTTMSGKVAAFAKIRVDMLAGLPADQCMPSPMPPGLAAIAVQLLHADPTQRPTCAELEVLLASSLNPPTLVASNEAAGEAKGAPTMTSLETVRSLFQSLQDLETQQAEFLGRMTASLENQTARDFAIQKQAIMEQMHQILS</sequence>
<dbReference type="PROSITE" id="PS00107">
    <property type="entry name" value="PROTEIN_KINASE_ATP"/>
    <property type="match status" value="1"/>
</dbReference>
<comment type="catalytic activity">
    <reaction evidence="10">
        <text>L-seryl-[protein] + ATP = O-phospho-L-seryl-[protein] + ADP + H(+)</text>
        <dbReference type="Rhea" id="RHEA:17989"/>
        <dbReference type="Rhea" id="RHEA-COMP:9863"/>
        <dbReference type="Rhea" id="RHEA-COMP:11604"/>
        <dbReference type="ChEBI" id="CHEBI:15378"/>
        <dbReference type="ChEBI" id="CHEBI:29999"/>
        <dbReference type="ChEBI" id="CHEBI:30616"/>
        <dbReference type="ChEBI" id="CHEBI:83421"/>
        <dbReference type="ChEBI" id="CHEBI:456216"/>
        <dbReference type="EC" id="2.7.11.1"/>
    </reaction>
    <physiologicalReaction direction="left-to-right" evidence="10">
        <dbReference type="Rhea" id="RHEA:17990"/>
    </physiologicalReaction>
</comment>
<evidence type="ECO:0000256" key="8">
    <source>
        <dbReference type="ARBA" id="ARBA00037982"/>
    </source>
</evidence>
<evidence type="ECO:0000256" key="1">
    <source>
        <dbReference type="ARBA" id="ARBA00012513"/>
    </source>
</evidence>
<dbReference type="InterPro" id="IPR008271">
    <property type="entry name" value="Ser/Thr_kinase_AS"/>
</dbReference>
<dbReference type="SMART" id="SM00220">
    <property type="entry name" value="S_TKc"/>
    <property type="match status" value="1"/>
</dbReference>
<dbReference type="Proteomes" id="UP000332933">
    <property type="component" value="Unassembled WGS sequence"/>
</dbReference>
<proteinExistence type="inferred from homology"/>